<feature type="transmembrane region" description="Helical" evidence="10">
    <location>
        <begin position="446"/>
        <end position="467"/>
    </location>
</feature>
<reference evidence="11 12" key="1">
    <citation type="submission" date="2019-02" db="EMBL/GenBank/DDBJ databases">
        <title>Genome sequencing of the rare red list fungi Antrodiella citrinella (Flaviporus citrinellus).</title>
        <authorList>
            <person name="Buettner E."/>
            <person name="Kellner H."/>
        </authorList>
    </citation>
    <scope>NUCLEOTIDE SEQUENCE [LARGE SCALE GENOMIC DNA]</scope>
    <source>
        <strain evidence="11 12">DSM 108506</strain>
    </source>
</reference>
<dbReference type="EMBL" id="SGPM01000307">
    <property type="protein sequence ID" value="THH26816.1"/>
    <property type="molecule type" value="Genomic_DNA"/>
</dbReference>
<dbReference type="OrthoDB" id="9979195at2759"/>
<evidence type="ECO:0000256" key="7">
    <source>
        <dbReference type="ARBA" id="ARBA00023136"/>
    </source>
</evidence>
<evidence type="ECO:0000256" key="9">
    <source>
        <dbReference type="ARBA" id="ARBA00045912"/>
    </source>
</evidence>
<dbReference type="GO" id="GO:0005789">
    <property type="term" value="C:endoplasmic reticulum membrane"/>
    <property type="evidence" value="ECO:0007669"/>
    <property type="project" value="UniProtKB-SubCell"/>
</dbReference>
<evidence type="ECO:0000256" key="8">
    <source>
        <dbReference type="ARBA" id="ARBA00044793"/>
    </source>
</evidence>
<evidence type="ECO:0000256" key="10">
    <source>
        <dbReference type="RuleBase" id="RU365067"/>
    </source>
</evidence>
<protein>
    <recommendedName>
        <fullName evidence="8 10">Man(5)GlcNAc(2)-PP-dolichol translocation protein RFT1</fullName>
    </recommendedName>
</protein>
<dbReference type="Proteomes" id="UP000308730">
    <property type="component" value="Unassembled WGS sequence"/>
</dbReference>
<comment type="function">
    <text evidence="9 10">Intramembrane glycolipid transporter that operates in the biosynthetic pathway of dolichol-linked oligosaccharides, the glycan precursors employed in protein asparagine (N)-glycosylation. The sequential addition of sugars to dolichol pyrophosphate produces dolichol-linked oligosaccharides containing fourteen sugars, including two GlcNAcs, nine mannoses and three glucoses. Once assembled, the oligosaccharide is transferred from the lipid to nascent proteins by oligosaccharyltransferases. The assembly of dolichol-linked oligosaccharides begins on the cytosolic side of the endoplasmic reticulum membrane and finishes in its lumen. RFT1 could mediate the translocation of the cytosolically oriented intermediate DolPP-GlcNAc2Man5, produced by ALG11, into the ER lumen where dolichol-linked oligosaccharides assembly continues. However, the intramembrane lipid transporter activity could not be confirmed in vitro.</text>
</comment>
<dbReference type="InterPro" id="IPR007594">
    <property type="entry name" value="RFT1"/>
</dbReference>
<comment type="similarity">
    <text evidence="3 10">Belongs to the RFT1 family.</text>
</comment>
<dbReference type="AlphaFoldDB" id="A0A4S4MLP4"/>
<feature type="transmembrane region" description="Helical" evidence="10">
    <location>
        <begin position="421"/>
        <end position="440"/>
    </location>
</feature>
<dbReference type="GO" id="GO:0034203">
    <property type="term" value="P:glycolipid translocation"/>
    <property type="evidence" value="ECO:0007669"/>
    <property type="project" value="TreeGrafter"/>
</dbReference>
<comment type="subcellular location">
    <subcellularLocation>
        <location evidence="1 10">Endoplasmic reticulum membrane</location>
        <topology evidence="1 10">Multi-pass membrane protein</topology>
    </subcellularLocation>
</comment>
<accession>A0A4S4MLP4</accession>
<feature type="transmembrane region" description="Helical" evidence="10">
    <location>
        <begin position="342"/>
        <end position="369"/>
    </location>
</feature>
<keyword evidence="6 10" id="KW-1133">Transmembrane helix</keyword>
<feature type="transmembrane region" description="Helical" evidence="10">
    <location>
        <begin position="12"/>
        <end position="36"/>
    </location>
</feature>
<evidence type="ECO:0000256" key="4">
    <source>
        <dbReference type="ARBA" id="ARBA00022692"/>
    </source>
</evidence>
<sequence>MSSSSPQSQSLLSKSLASASSLVLLQLFSRLFTFALNQTLVRLVSPQVFGTAAIQFELLLSTILFLSREGVRNALLRAQPTSHSGNKSHSEEEKTANANADATLIANISLLPVLLGIPTTLLTTLLYIGSSSSQTSSQSHFRLSVILYAFSAFLELLSEPLYIRAQNELRFDVRVKAEGKAVVAKTATTFLVLAATRGGEEWALVAFASGQVVYAAVLFGEFGRVYYGNGMSWLLQKVKVDVHGNTQTKYFDTALLHLSGAMTGQSVIKHFLTEGDKFLVSRLSPLADQGGYAIASNYGSLVARILFQPIEETSRVFFSKTLTPGSDTTSIPREALETASSILLTLLLLFTHLFLLLLTFAPPYLPFAISILLPWRYHATSAPSILQTYVYYIPMMAFNGVLEAFFASTATPTDLRVQSRWMLLFSVGFVGAAVGFSQHLGLGDAGLVWANVANLLVRAIYAWVFVLRFFQSRDAGKMVQWKKIVPPPGVMVCFALTGVVTRWSWIGNVRSGVPLTIRGQMGHVVVGVVCVVGCLSACVVLERRTFQQLFAALRKR</sequence>
<feature type="transmembrane region" description="Helical" evidence="10">
    <location>
        <begin position="140"/>
        <end position="158"/>
    </location>
</feature>
<name>A0A4S4MLP4_9APHY</name>
<evidence type="ECO:0000256" key="5">
    <source>
        <dbReference type="ARBA" id="ARBA00022824"/>
    </source>
</evidence>
<dbReference type="PANTHER" id="PTHR13117:SF5">
    <property type="entry name" value="PROTEIN RFT1 HOMOLOG"/>
    <property type="match status" value="1"/>
</dbReference>
<proteinExistence type="inferred from homology"/>
<dbReference type="PANTHER" id="PTHR13117">
    <property type="entry name" value="ENDOPLASMIC RETICULUM MULTISPAN TRANSMEMBRANE PROTEIN-RELATED"/>
    <property type="match status" value="1"/>
</dbReference>
<comment type="caution">
    <text evidence="10">Lacks conserved residue(s) required for the propagation of feature annotation.</text>
</comment>
<evidence type="ECO:0000313" key="12">
    <source>
        <dbReference type="Proteomes" id="UP000308730"/>
    </source>
</evidence>
<keyword evidence="7 10" id="KW-0472">Membrane</keyword>
<keyword evidence="4 10" id="KW-0812">Transmembrane</keyword>
<feature type="transmembrane region" description="Helical" evidence="10">
    <location>
        <begin position="488"/>
        <end position="506"/>
    </location>
</feature>
<comment type="pathway">
    <text evidence="2">Protein modification; protein glycosylation.</text>
</comment>
<evidence type="ECO:0000256" key="6">
    <source>
        <dbReference type="ARBA" id="ARBA00022989"/>
    </source>
</evidence>
<evidence type="ECO:0000256" key="2">
    <source>
        <dbReference type="ARBA" id="ARBA00004922"/>
    </source>
</evidence>
<dbReference type="Pfam" id="PF04506">
    <property type="entry name" value="Rft-1"/>
    <property type="match status" value="1"/>
</dbReference>
<organism evidence="11 12">
    <name type="scientific">Antrodiella citrinella</name>
    <dbReference type="NCBI Taxonomy" id="2447956"/>
    <lineage>
        <taxon>Eukaryota</taxon>
        <taxon>Fungi</taxon>
        <taxon>Dikarya</taxon>
        <taxon>Basidiomycota</taxon>
        <taxon>Agaricomycotina</taxon>
        <taxon>Agaricomycetes</taxon>
        <taxon>Polyporales</taxon>
        <taxon>Steccherinaceae</taxon>
        <taxon>Antrodiella</taxon>
    </lineage>
</organism>
<gene>
    <name evidence="11" type="ORF">EUX98_g7368</name>
</gene>
<dbReference type="GO" id="GO:0006488">
    <property type="term" value="P:dolichol-linked oligosaccharide biosynthetic process"/>
    <property type="evidence" value="ECO:0007669"/>
    <property type="project" value="InterPro"/>
</dbReference>
<feature type="transmembrane region" description="Helical" evidence="10">
    <location>
        <begin position="389"/>
        <end position="409"/>
    </location>
</feature>
<keyword evidence="10" id="KW-0813">Transport</keyword>
<feature type="transmembrane region" description="Helical" evidence="10">
    <location>
        <begin position="104"/>
        <end position="128"/>
    </location>
</feature>
<feature type="transmembrane region" description="Helical" evidence="10">
    <location>
        <begin position="521"/>
        <end position="541"/>
    </location>
</feature>
<keyword evidence="5 10" id="KW-0256">Endoplasmic reticulum</keyword>
<evidence type="ECO:0000256" key="3">
    <source>
        <dbReference type="ARBA" id="ARBA00010288"/>
    </source>
</evidence>
<evidence type="ECO:0000313" key="11">
    <source>
        <dbReference type="EMBL" id="THH26816.1"/>
    </source>
</evidence>
<comment type="caution">
    <text evidence="11">The sequence shown here is derived from an EMBL/GenBank/DDBJ whole genome shotgun (WGS) entry which is preliminary data.</text>
</comment>
<evidence type="ECO:0000256" key="1">
    <source>
        <dbReference type="ARBA" id="ARBA00004477"/>
    </source>
</evidence>
<keyword evidence="12" id="KW-1185">Reference proteome</keyword>